<keyword evidence="2" id="KW-0520">NAD</keyword>
<protein>
    <submittedName>
        <fullName evidence="5">Oxidoreductase</fullName>
    </submittedName>
</protein>
<accession>A0A291GUA1</accession>
<dbReference type="Gene3D" id="3.30.360.10">
    <property type="entry name" value="Dihydrodipicolinate Reductase, domain 2"/>
    <property type="match status" value="1"/>
</dbReference>
<dbReference type="Gene3D" id="3.40.50.720">
    <property type="entry name" value="NAD(P)-binding Rossmann-like Domain"/>
    <property type="match status" value="1"/>
</dbReference>
<dbReference type="GO" id="GO:0016491">
    <property type="term" value="F:oxidoreductase activity"/>
    <property type="evidence" value="ECO:0007669"/>
    <property type="project" value="UniProtKB-KW"/>
</dbReference>
<dbReference type="InterPro" id="IPR000683">
    <property type="entry name" value="Gfo/Idh/MocA-like_OxRdtase_N"/>
</dbReference>
<proteinExistence type="predicted"/>
<gene>
    <name evidence="5" type="ORF">CFK41_02670</name>
</gene>
<dbReference type="SUPFAM" id="SSF51735">
    <property type="entry name" value="NAD(P)-binding Rossmann-fold domains"/>
    <property type="match status" value="1"/>
</dbReference>
<name>A0A291GUA1_9MICO</name>
<evidence type="ECO:0000259" key="4">
    <source>
        <dbReference type="Pfam" id="PF22725"/>
    </source>
</evidence>
<keyword evidence="1" id="KW-0560">Oxidoreductase</keyword>
<dbReference type="InterPro" id="IPR055170">
    <property type="entry name" value="GFO_IDH_MocA-like_dom"/>
</dbReference>
<dbReference type="Pfam" id="PF01408">
    <property type="entry name" value="GFO_IDH_MocA"/>
    <property type="match status" value="1"/>
</dbReference>
<dbReference type="OrthoDB" id="9776544at2"/>
<feature type="domain" description="Gfo/Idh/MocA-like oxidoreductase N-terminal" evidence="3">
    <location>
        <begin position="13"/>
        <end position="127"/>
    </location>
</feature>
<sequence length="381" mass="40036">MSIAPKPFSGPVGVGFIGVGVISDTYLENLNSFPDVEVLILGDIDAERAAAQAEKHGVPAHGSAQDVLDHPDVQVVVNLTLPATHAEISSAAIAAGKHVWTEKPLGLDRESTAALLKQADEAGLRVGCAPDTVLGAGVQTAKRAILDGLIGRPLFAQTSMQWQGPEVFHPNPGFLFAKGAGPLLDMGPYYFTTLVSLFGTVEKVAAVGLKALEERTIQVGDKAGTTFPVEVPSTISVLTQFEGGQTGTSLLSFDSPLARQGIVEIHGTEGSLVVPDPNMFEGRIAYVRPFESFGERPPEQEWIEVTQEGPTTGRGLGLLDMVRAIHTGRPHIATGEVGYHVLDVMLSAEESAASGEFVTVNSSVSEIPAVAADFDPLASTL</sequence>
<dbReference type="RefSeq" id="WP_096798282.1">
    <property type="nucleotide sequence ID" value="NZ_CP023564.1"/>
</dbReference>
<dbReference type="InterPro" id="IPR036291">
    <property type="entry name" value="NAD(P)-bd_dom_sf"/>
</dbReference>
<dbReference type="Proteomes" id="UP000217889">
    <property type="component" value="Chromosome"/>
</dbReference>
<dbReference type="KEGG" id="bgg:CFK41_02670"/>
<evidence type="ECO:0000256" key="2">
    <source>
        <dbReference type="ARBA" id="ARBA00023027"/>
    </source>
</evidence>
<dbReference type="GO" id="GO:0000166">
    <property type="term" value="F:nucleotide binding"/>
    <property type="evidence" value="ECO:0007669"/>
    <property type="project" value="InterPro"/>
</dbReference>
<reference evidence="5 6" key="1">
    <citation type="journal article" date="2014" name="Int. J. Syst. Evol. Microbiol.">
        <title>Brachybacterium ginsengisoli sp. nov., isolated from soil of a ginseng field.</title>
        <authorList>
            <person name="Hoang V.A."/>
            <person name="Kim Y.J."/>
            <person name="Nguyen N.L."/>
            <person name="Yang D.C."/>
        </authorList>
    </citation>
    <scope>NUCLEOTIDE SEQUENCE [LARGE SCALE GENOMIC DNA]</scope>
    <source>
        <strain evidence="5 6">DCY80</strain>
    </source>
</reference>
<dbReference type="InterPro" id="IPR050463">
    <property type="entry name" value="Gfo/Idh/MocA_oxidrdct_glycsds"/>
</dbReference>
<evidence type="ECO:0000256" key="1">
    <source>
        <dbReference type="ARBA" id="ARBA00023002"/>
    </source>
</evidence>
<keyword evidence="6" id="KW-1185">Reference proteome</keyword>
<dbReference type="AlphaFoldDB" id="A0A291GUA1"/>
<feature type="domain" description="GFO/IDH/MocA-like oxidoreductase" evidence="4">
    <location>
        <begin position="138"/>
        <end position="273"/>
    </location>
</feature>
<evidence type="ECO:0000313" key="5">
    <source>
        <dbReference type="EMBL" id="ATG53803.1"/>
    </source>
</evidence>
<dbReference type="PANTHER" id="PTHR43818:SF11">
    <property type="entry name" value="BCDNA.GH03377"/>
    <property type="match status" value="1"/>
</dbReference>
<dbReference type="PANTHER" id="PTHR43818">
    <property type="entry name" value="BCDNA.GH03377"/>
    <property type="match status" value="1"/>
</dbReference>
<organism evidence="5 6">
    <name type="scientific">Brachybacterium ginsengisoli</name>
    <dbReference type="NCBI Taxonomy" id="1331682"/>
    <lineage>
        <taxon>Bacteria</taxon>
        <taxon>Bacillati</taxon>
        <taxon>Actinomycetota</taxon>
        <taxon>Actinomycetes</taxon>
        <taxon>Micrococcales</taxon>
        <taxon>Dermabacteraceae</taxon>
        <taxon>Brachybacterium</taxon>
    </lineage>
</organism>
<evidence type="ECO:0000313" key="6">
    <source>
        <dbReference type="Proteomes" id="UP000217889"/>
    </source>
</evidence>
<dbReference type="EMBL" id="CP023564">
    <property type="protein sequence ID" value="ATG53803.1"/>
    <property type="molecule type" value="Genomic_DNA"/>
</dbReference>
<evidence type="ECO:0000259" key="3">
    <source>
        <dbReference type="Pfam" id="PF01408"/>
    </source>
</evidence>
<dbReference type="SUPFAM" id="SSF55347">
    <property type="entry name" value="Glyceraldehyde-3-phosphate dehydrogenase-like, C-terminal domain"/>
    <property type="match status" value="1"/>
</dbReference>
<dbReference type="Pfam" id="PF22725">
    <property type="entry name" value="GFO_IDH_MocA_C3"/>
    <property type="match status" value="1"/>
</dbReference>